<evidence type="ECO:0000313" key="2">
    <source>
        <dbReference type="EMBL" id="HIW09163.1"/>
    </source>
</evidence>
<proteinExistence type="predicted"/>
<dbReference type="InterPro" id="IPR001356">
    <property type="entry name" value="HD"/>
</dbReference>
<gene>
    <name evidence="2" type="ORF">H9890_07175</name>
</gene>
<reference evidence="2" key="2">
    <citation type="submission" date="2021-04" db="EMBL/GenBank/DDBJ databases">
        <authorList>
            <person name="Gilroy R."/>
        </authorList>
    </citation>
    <scope>NUCLEOTIDE SEQUENCE</scope>
    <source>
        <strain evidence="2">ChiHcolR34-3080</strain>
    </source>
</reference>
<feature type="domain" description="Homeobox" evidence="1">
    <location>
        <begin position="25"/>
        <end position="53"/>
    </location>
</feature>
<dbReference type="GO" id="GO:0003677">
    <property type="term" value="F:DNA binding"/>
    <property type="evidence" value="ECO:0007669"/>
    <property type="project" value="InterPro"/>
</dbReference>
<protein>
    <submittedName>
        <fullName evidence="2">Helix-turn-helix domain-containing protein</fullName>
    </submittedName>
</protein>
<accession>A0A9D1QAY4</accession>
<sequence length="57" mass="7028">MSRKYTKIEQYKNQILSMKKEGKTQREIAERLGVEKEQIKEWFHRYRRKQSKIEAGL</sequence>
<reference evidence="2" key="1">
    <citation type="journal article" date="2021" name="PeerJ">
        <title>Extensive microbial diversity within the chicken gut microbiome revealed by metagenomics and culture.</title>
        <authorList>
            <person name="Gilroy R."/>
            <person name="Ravi A."/>
            <person name="Getino M."/>
            <person name="Pursley I."/>
            <person name="Horton D.L."/>
            <person name="Alikhan N.F."/>
            <person name="Baker D."/>
            <person name="Gharbi K."/>
            <person name="Hall N."/>
            <person name="Watson M."/>
            <person name="Adriaenssens E.M."/>
            <person name="Foster-Nyarko E."/>
            <person name="Jarju S."/>
            <person name="Secka A."/>
            <person name="Antonio M."/>
            <person name="Oren A."/>
            <person name="Chaudhuri R.R."/>
            <person name="La Ragione R."/>
            <person name="Hildebrand F."/>
            <person name="Pallen M.J."/>
        </authorList>
    </citation>
    <scope>NUCLEOTIDE SEQUENCE</scope>
    <source>
        <strain evidence="2">ChiHcolR34-3080</strain>
    </source>
</reference>
<dbReference type="InterPro" id="IPR009057">
    <property type="entry name" value="Homeodomain-like_sf"/>
</dbReference>
<organism evidence="2 3">
    <name type="scientific">Candidatus Faecalibacterium intestinigallinarum</name>
    <dbReference type="NCBI Taxonomy" id="2838581"/>
    <lineage>
        <taxon>Bacteria</taxon>
        <taxon>Bacillati</taxon>
        <taxon>Bacillota</taxon>
        <taxon>Clostridia</taxon>
        <taxon>Eubacteriales</taxon>
        <taxon>Oscillospiraceae</taxon>
        <taxon>Faecalibacterium</taxon>
    </lineage>
</organism>
<dbReference type="Proteomes" id="UP000823933">
    <property type="component" value="Unassembled WGS sequence"/>
</dbReference>
<dbReference type="Pfam" id="PF13384">
    <property type="entry name" value="HTH_23"/>
    <property type="match status" value="1"/>
</dbReference>
<dbReference type="Gene3D" id="1.10.10.60">
    <property type="entry name" value="Homeodomain-like"/>
    <property type="match status" value="1"/>
</dbReference>
<comment type="caution">
    <text evidence="2">The sequence shown here is derived from an EMBL/GenBank/DDBJ whole genome shotgun (WGS) entry which is preliminary data.</text>
</comment>
<evidence type="ECO:0000259" key="1">
    <source>
        <dbReference type="PROSITE" id="PS50071"/>
    </source>
</evidence>
<feature type="non-terminal residue" evidence="2">
    <location>
        <position position="57"/>
    </location>
</feature>
<dbReference type="EMBL" id="DXHQ01000082">
    <property type="protein sequence ID" value="HIW09163.1"/>
    <property type="molecule type" value="Genomic_DNA"/>
</dbReference>
<name>A0A9D1QAY4_9FIRM</name>
<dbReference type="PROSITE" id="PS50071">
    <property type="entry name" value="HOMEOBOX_2"/>
    <property type="match status" value="1"/>
</dbReference>
<dbReference type="SUPFAM" id="SSF46689">
    <property type="entry name" value="Homeodomain-like"/>
    <property type="match status" value="1"/>
</dbReference>
<dbReference type="AlphaFoldDB" id="A0A9D1QAY4"/>
<evidence type="ECO:0000313" key="3">
    <source>
        <dbReference type="Proteomes" id="UP000823933"/>
    </source>
</evidence>